<dbReference type="GO" id="GO:0019632">
    <property type="term" value="P:shikimate metabolic process"/>
    <property type="evidence" value="ECO:0007669"/>
    <property type="project" value="TreeGrafter"/>
</dbReference>
<evidence type="ECO:0000256" key="4">
    <source>
        <dbReference type="ARBA" id="ARBA00023002"/>
    </source>
</evidence>
<evidence type="ECO:0000313" key="9">
    <source>
        <dbReference type="EMBL" id="PAM64981.1"/>
    </source>
</evidence>
<comment type="catalytic activity">
    <reaction evidence="6">
        <text>shikimate + NADP(+) = 3-dehydroshikimate + NADPH + H(+)</text>
        <dbReference type="Rhea" id="RHEA:17737"/>
        <dbReference type="ChEBI" id="CHEBI:15378"/>
        <dbReference type="ChEBI" id="CHEBI:16630"/>
        <dbReference type="ChEBI" id="CHEBI:36208"/>
        <dbReference type="ChEBI" id="CHEBI:57783"/>
        <dbReference type="ChEBI" id="CHEBI:58349"/>
        <dbReference type="EC" id="1.1.1.25"/>
    </reaction>
</comment>
<evidence type="ECO:0000256" key="3">
    <source>
        <dbReference type="ARBA" id="ARBA00022857"/>
    </source>
</evidence>
<dbReference type="Proteomes" id="UP000216433">
    <property type="component" value="Unassembled WGS sequence"/>
</dbReference>
<feature type="domain" description="Quinate/shikimate 5-dehydrogenase/glutamyl-tRNA reductase" evidence="7">
    <location>
        <begin position="55"/>
        <end position="104"/>
    </location>
</feature>
<dbReference type="SUPFAM" id="SSF51735">
    <property type="entry name" value="NAD(P)-binding Rossmann-fold domains"/>
    <property type="match status" value="1"/>
</dbReference>
<dbReference type="InterPro" id="IPR036291">
    <property type="entry name" value="NAD(P)-bd_dom_sf"/>
</dbReference>
<dbReference type="InterPro" id="IPR022893">
    <property type="entry name" value="Shikimate_DH_fam"/>
</dbReference>
<feature type="domain" description="Shikimate dehydrogenase substrate binding N-terminal" evidence="8">
    <location>
        <begin position="1"/>
        <end position="27"/>
    </location>
</feature>
<dbReference type="PANTHER" id="PTHR21089">
    <property type="entry name" value="SHIKIMATE DEHYDROGENASE"/>
    <property type="match status" value="1"/>
</dbReference>
<dbReference type="Pfam" id="PF08501">
    <property type="entry name" value="Shikimate_dh_N"/>
    <property type="match status" value="1"/>
</dbReference>
<evidence type="ECO:0000313" key="10">
    <source>
        <dbReference type="Proteomes" id="UP000216433"/>
    </source>
</evidence>
<keyword evidence="5" id="KW-0057">Aromatic amino acid biosynthesis</keyword>
<dbReference type="GO" id="GO:0009073">
    <property type="term" value="P:aromatic amino acid family biosynthetic process"/>
    <property type="evidence" value="ECO:0007669"/>
    <property type="project" value="UniProtKB-KW"/>
</dbReference>
<dbReference type="PANTHER" id="PTHR21089:SF1">
    <property type="entry name" value="BIFUNCTIONAL 3-DEHYDROQUINATE DEHYDRATASE_SHIKIMATE DEHYDROGENASE, CHLOROPLASTIC"/>
    <property type="match status" value="1"/>
</dbReference>
<comment type="caution">
    <text evidence="9">The sequence shown here is derived from an EMBL/GenBank/DDBJ whole genome shotgun (WGS) entry which is preliminary data.</text>
</comment>
<dbReference type="Gene3D" id="3.40.50.720">
    <property type="entry name" value="NAD(P)-binding Rossmann-like Domain"/>
    <property type="match status" value="1"/>
</dbReference>
<gene>
    <name evidence="9" type="ORF">CEK00_21530</name>
</gene>
<dbReference type="UniPathway" id="UPA00053">
    <property type="reaction ID" value="UER00087"/>
</dbReference>
<keyword evidence="4" id="KW-0560">Oxidoreductase</keyword>
<keyword evidence="5" id="KW-0028">Amino-acid biosynthesis</keyword>
<evidence type="ECO:0000259" key="8">
    <source>
        <dbReference type="Pfam" id="PF08501"/>
    </source>
</evidence>
<organism evidence="9 10">
    <name type="scientific">Stenotrophomonas maltophilia</name>
    <name type="common">Pseudomonas maltophilia</name>
    <name type="synonym">Xanthomonas maltophilia</name>
    <dbReference type="NCBI Taxonomy" id="40324"/>
    <lineage>
        <taxon>Bacteria</taxon>
        <taxon>Pseudomonadati</taxon>
        <taxon>Pseudomonadota</taxon>
        <taxon>Gammaproteobacteria</taxon>
        <taxon>Lysobacterales</taxon>
        <taxon>Lysobacteraceae</taxon>
        <taxon>Stenotrophomonas</taxon>
        <taxon>Stenotrophomonas maltophilia group</taxon>
    </lineage>
</organism>
<evidence type="ECO:0000256" key="6">
    <source>
        <dbReference type="ARBA" id="ARBA00049442"/>
    </source>
</evidence>
<protein>
    <recommendedName>
        <fullName evidence="2">shikimate dehydrogenase (NADP(+))</fullName>
        <ecNumber evidence="2">1.1.1.25</ecNumber>
    </recommendedName>
</protein>
<evidence type="ECO:0000259" key="7">
    <source>
        <dbReference type="Pfam" id="PF01488"/>
    </source>
</evidence>
<reference evidence="9 10" key="1">
    <citation type="submission" date="2017-06" db="EMBL/GenBank/DDBJ databases">
        <title>Genome sequencing and assembly of Stenotrophomonas maltophilia DF07.</title>
        <authorList>
            <person name="Iyer R."/>
        </authorList>
    </citation>
    <scope>NUCLEOTIDE SEQUENCE [LARGE SCALE GENOMIC DNA]</scope>
    <source>
        <strain evidence="9 10">DF07</strain>
    </source>
</reference>
<evidence type="ECO:0000256" key="5">
    <source>
        <dbReference type="ARBA" id="ARBA00023141"/>
    </source>
</evidence>
<sequence>MPHKIDVLQYLDYVADDAKIMGAVNTIYVKGGKLYGENTDGKGFMRNLRNGNVPTKGKNVVILGAGGVARAISVELANAGVKHITVVNVIKEEGERLVELLNSKTSVEATFVFWDHKY</sequence>
<dbReference type="Pfam" id="PF01488">
    <property type="entry name" value="Shikimate_DH"/>
    <property type="match status" value="1"/>
</dbReference>
<dbReference type="Gene3D" id="3.40.50.10860">
    <property type="entry name" value="Leucine Dehydrogenase, chain A, domain 1"/>
    <property type="match status" value="1"/>
</dbReference>
<dbReference type="EC" id="1.1.1.25" evidence="2"/>
<accession>A0A270MYS5</accession>
<dbReference type="SUPFAM" id="SSF53223">
    <property type="entry name" value="Aminoacid dehydrogenase-like, N-terminal domain"/>
    <property type="match status" value="1"/>
</dbReference>
<dbReference type="AlphaFoldDB" id="A0A270MYS5"/>
<dbReference type="InterPro" id="IPR013708">
    <property type="entry name" value="Shikimate_DH-bd_N"/>
</dbReference>
<evidence type="ECO:0000256" key="2">
    <source>
        <dbReference type="ARBA" id="ARBA00012962"/>
    </source>
</evidence>
<dbReference type="InterPro" id="IPR046346">
    <property type="entry name" value="Aminoacid_DH-like_N_sf"/>
</dbReference>
<dbReference type="EMBL" id="NJGC01000130">
    <property type="protein sequence ID" value="PAM64981.1"/>
    <property type="molecule type" value="Genomic_DNA"/>
</dbReference>
<keyword evidence="3" id="KW-0521">NADP</keyword>
<dbReference type="InterPro" id="IPR006151">
    <property type="entry name" value="Shikm_DH/Glu-tRNA_Rdtase"/>
</dbReference>
<dbReference type="GO" id="GO:0009423">
    <property type="term" value="P:chorismate biosynthetic process"/>
    <property type="evidence" value="ECO:0007669"/>
    <property type="project" value="UniProtKB-UniPathway"/>
</dbReference>
<name>A0A270MYS5_STEMA</name>
<evidence type="ECO:0000256" key="1">
    <source>
        <dbReference type="ARBA" id="ARBA00004871"/>
    </source>
</evidence>
<dbReference type="GO" id="GO:0004764">
    <property type="term" value="F:shikimate 3-dehydrogenase (NADP+) activity"/>
    <property type="evidence" value="ECO:0007669"/>
    <property type="project" value="UniProtKB-EC"/>
</dbReference>
<comment type="pathway">
    <text evidence="1">Metabolic intermediate biosynthesis; chorismate biosynthesis; chorismate from D-erythrose 4-phosphate and phosphoenolpyruvate: step 4/7.</text>
</comment>
<proteinExistence type="predicted"/>
<feature type="non-terminal residue" evidence="9">
    <location>
        <position position="118"/>
    </location>
</feature>